<dbReference type="InterPro" id="IPR001932">
    <property type="entry name" value="PPM-type_phosphatase-like_dom"/>
</dbReference>
<organism evidence="2 3">
    <name type="scientific">Sphagnum troendelagicum</name>
    <dbReference type="NCBI Taxonomy" id="128251"/>
    <lineage>
        <taxon>Eukaryota</taxon>
        <taxon>Viridiplantae</taxon>
        <taxon>Streptophyta</taxon>
        <taxon>Embryophyta</taxon>
        <taxon>Bryophyta</taxon>
        <taxon>Sphagnophytina</taxon>
        <taxon>Sphagnopsida</taxon>
        <taxon>Sphagnales</taxon>
        <taxon>Sphagnaceae</taxon>
        <taxon>Sphagnum</taxon>
    </lineage>
</organism>
<evidence type="ECO:0000259" key="1">
    <source>
        <dbReference type="PROSITE" id="PS51746"/>
    </source>
</evidence>
<name>A0ABP0UPD6_9BRYO</name>
<evidence type="ECO:0000313" key="3">
    <source>
        <dbReference type="Proteomes" id="UP001497512"/>
    </source>
</evidence>
<sequence>MQAGQQRPLAHEGAIHVASGPVQAEMAVDRGITIGKVALQGPRKEMEDELVTESHGPSGFMYAAIFDGHTGFSSAQFLRDELYKERVTAFEGGALLESQDLSDAETVVTCAFFLYMSYWASCFLSQCASSVETVAVRNGNYRLEETQTVAEKESGSTATIMFVHSDRLLLAHVRDSRVVLSKGGKAVDLCSDHQPHGSSKPSIAEVS</sequence>
<dbReference type="PANTHER" id="PTHR47992">
    <property type="entry name" value="PROTEIN PHOSPHATASE"/>
    <property type="match status" value="1"/>
</dbReference>
<accession>A0ABP0UPD6</accession>
<dbReference type="InterPro" id="IPR015655">
    <property type="entry name" value="PP2C"/>
</dbReference>
<dbReference type="PROSITE" id="PS51746">
    <property type="entry name" value="PPM_2"/>
    <property type="match status" value="1"/>
</dbReference>
<protein>
    <recommendedName>
        <fullName evidence="1">PPM-type phosphatase domain-containing protein</fullName>
    </recommendedName>
</protein>
<dbReference type="Pfam" id="PF00481">
    <property type="entry name" value="PP2C"/>
    <property type="match status" value="1"/>
</dbReference>
<evidence type="ECO:0000313" key="2">
    <source>
        <dbReference type="EMBL" id="CAK9226698.1"/>
    </source>
</evidence>
<dbReference type="SUPFAM" id="SSF81606">
    <property type="entry name" value="PP2C-like"/>
    <property type="match status" value="1"/>
</dbReference>
<dbReference type="InterPro" id="IPR036457">
    <property type="entry name" value="PPM-type-like_dom_sf"/>
</dbReference>
<feature type="domain" description="PPM-type phosphatase" evidence="1">
    <location>
        <begin position="33"/>
        <end position="207"/>
    </location>
</feature>
<gene>
    <name evidence="2" type="ORF">CSSPTR1EN2_LOCUS18369</name>
</gene>
<dbReference type="EMBL" id="OZ019897">
    <property type="protein sequence ID" value="CAK9226698.1"/>
    <property type="molecule type" value="Genomic_DNA"/>
</dbReference>
<reference evidence="2" key="1">
    <citation type="submission" date="2024-02" db="EMBL/GenBank/DDBJ databases">
        <authorList>
            <consortium name="ELIXIR-Norway"/>
            <consortium name="Elixir Norway"/>
        </authorList>
    </citation>
    <scope>NUCLEOTIDE SEQUENCE</scope>
</reference>
<dbReference type="Gene3D" id="3.60.40.10">
    <property type="entry name" value="PPM-type phosphatase domain"/>
    <property type="match status" value="1"/>
</dbReference>
<proteinExistence type="predicted"/>
<keyword evidence="3" id="KW-1185">Reference proteome</keyword>
<dbReference type="Proteomes" id="UP001497512">
    <property type="component" value="Chromosome 5"/>
</dbReference>